<reference evidence="1 2" key="1">
    <citation type="submission" date="2013-08" db="EMBL/GenBank/DDBJ databases">
        <authorList>
            <person name="Weinstock G."/>
            <person name="Sodergren E."/>
            <person name="Wylie T."/>
            <person name="Fulton L."/>
            <person name="Fulton R."/>
            <person name="Fronick C."/>
            <person name="O'Laughlin M."/>
            <person name="Godfrey J."/>
            <person name="Miner T."/>
            <person name="Herter B."/>
            <person name="Appelbaum E."/>
            <person name="Cordes M."/>
            <person name="Lek S."/>
            <person name="Wollam A."/>
            <person name="Pepin K.H."/>
            <person name="Palsikar V.B."/>
            <person name="Mitreva M."/>
            <person name="Wilson R.K."/>
        </authorList>
    </citation>
    <scope>NUCLEOTIDE SEQUENCE [LARGE SCALE GENOMIC DNA]</scope>
    <source>
        <strain evidence="1 2">F0041</strain>
    </source>
</reference>
<dbReference type="EMBL" id="AWSV01000131">
    <property type="protein sequence ID" value="ERI84143.1"/>
    <property type="molecule type" value="Genomic_DNA"/>
</dbReference>
<name>U2CJB0_9BACE</name>
<dbReference type="Proteomes" id="UP000016496">
    <property type="component" value="Unassembled WGS sequence"/>
</dbReference>
<dbReference type="AlphaFoldDB" id="U2CJB0"/>
<evidence type="ECO:0000313" key="1">
    <source>
        <dbReference type="EMBL" id="ERI84143.1"/>
    </source>
</evidence>
<gene>
    <name evidence="1" type="ORF">HMPREF1981_02452</name>
</gene>
<sequence length="130" mass="14469">MICAPFPVCVFAKEFSCGANGGKRVVEWRGRAQAFLFQDASVQANGIYAGTFQCKCFFFKMQVFLFLRGGRIGGHRVVAKLSVRGSVFEGLRLRKCFSSENESLFFRAESNAFSKGSRGSAIYEQKLCYG</sequence>
<evidence type="ECO:0000313" key="2">
    <source>
        <dbReference type="Proteomes" id="UP000016496"/>
    </source>
</evidence>
<protein>
    <submittedName>
        <fullName evidence="1">Uncharacterized protein</fullName>
    </submittedName>
</protein>
<proteinExistence type="predicted"/>
<organism evidence="1 2">
    <name type="scientific">Bacteroides pyogenes F0041</name>
    <dbReference type="NCBI Taxonomy" id="1321819"/>
    <lineage>
        <taxon>Bacteria</taxon>
        <taxon>Pseudomonadati</taxon>
        <taxon>Bacteroidota</taxon>
        <taxon>Bacteroidia</taxon>
        <taxon>Bacteroidales</taxon>
        <taxon>Bacteroidaceae</taxon>
        <taxon>Bacteroides</taxon>
    </lineage>
</organism>
<accession>U2CJB0</accession>
<dbReference type="HOGENOM" id="CLU_1933835_0_0_10"/>
<comment type="caution">
    <text evidence="1">The sequence shown here is derived from an EMBL/GenBank/DDBJ whole genome shotgun (WGS) entry which is preliminary data.</text>
</comment>